<gene>
    <name evidence="1" type="ORF">EAH81_19685</name>
</gene>
<evidence type="ECO:0000313" key="1">
    <source>
        <dbReference type="EMBL" id="TPG36296.1"/>
    </source>
</evidence>
<reference evidence="1 2" key="1">
    <citation type="journal article" date="2019" name="Environ. Microbiol.">
        <title>Species interactions and distinct microbial communities in high Arctic permafrost affected cryosols are associated with the CH4 and CO2 gas fluxes.</title>
        <authorList>
            <person name="Altshuler I."/>
            <person name="Hamel J."/>
            <person name="Turney S."/>
            <person name="Magnuson E."/>
            <person name="Levesque R."/>
            <person name="Greer C."/>
            <person name="Whyte L.G."/>
        </authorList>
    </citation>
    <scope>NUCLEOTIDE SEQUENCE [LARGE SCALE GENOMIC DNA]</scope>
    <source>
        <strain evidence="1 2">42</strain>
    </source>
</reference>
<protein>
    <submittedName>
        <fullName evidence="1">Uncharacterized protein</fullName>
    </submittedName>
</protein>
<dbReference type="AlphaFoldDB" id="A0A502EIH3"/>
<comment type="caution">
    <text evidence="1">The sequence shown here is derived from an EMBL/GenBank/DDBJ whole genome shotgun (WGS) entry which is preliminary data.</text>
</comment>
<sequence length="239" mass="28293">MKKLVIERTLLRFNDGIDAINLLNDRFNFLAILLNRLLSEKYNGKKIKFLNIFFYETSEKLLKAYGKEYFLHYYGGQFTYKKVIDYDYFYSLSFNDQKIFIWEKACEMLQFAGKELKNESLLISSEYAYNKGLEMNLNADYRMIENDVVLFEENYKAAVWVNFLDNKMEANFTLEKDNNIVLKKIIDQVPNGNVFFLTMFKKIEQKDSDTIIIKGLKDADYLPLEINFTKDNGKIISKN</sequence>
<keyword evidence="2" id="KW-1185">Reference proteome</keyword>
<dbReference type="OrthoDB" id="1341344at2"/>
<organism evidence="1 2">
    <name type="scientific">Flavobacterium pectinovorum</name>
    <dbReference type="NCBI Taxonomy" id="29533"/>
    <lineage>
        <taxon>Bacteria</taxon>
        <taxon>Pseudomonadati</taxon>
        <taxon>Bacteroidota</taxon>
        <taxon>Flavobacteriia</taxon>
        <taxon>Flavobacteriales</taxon>
        <taxon>Flavobacteriaceae</taxon>
        <taxon>Flavobacterium</taxon>
    </lineage>
</organism>
<accession>A0A502EIH3</accession>
<evidence type="ECO:0000313" key="2">
    <source>
        <dbReference type="Proteomes" id="UP000319700"/>
    </source>
</evidence>
<dbReference type="Proteomes" id="UP000319700">
    <property type="component" value="Unassembled WGS sequence"/>
</dbReference>
<name>A0A502EIH3_9FLAO</name>
<dbReference type="EMBL" id="RCZH01000014">
    <property type="protein sequence ID" value="TPG36296.1"/>
    <property type="molecule type" value="Genomic_DNA"/>
</dbReference>
<proteinExistence type="predicted"/>
<dbReference type="RefSeq" id="WP_140510257.1">
    <property type="nucleotide sequence ID" value="NZ_RCZH01000014.1"/>
</dbReference>